<protein>
    <recommendedName>
        <fullName evidence="8">AP2/ERF domain-containing protein</fullName>
    </recommendedName>
</protein>
<comment type="similarity">
    <text evidence="6">Belongs to the AP2/ERF transcription factor family. ERF subfamily.</text>
</comment>
<evidence type="ECO:0000259" key="8">
    <source>
        <dbReference type="PROSITE" id="PS51032"/>
    </source>
</evidence>
<dbReference type="GO" id="GO:0003700">
    <property type="term" value="F:DNA-binding transcription factor activity"/>
    <property type="evidence" value="ECO:0007669"/>
    <property type="project" value="InterPro"/>
</dbReference>
<feature type="compositionally biased region" description="Basic and acidic residues" evidence="7">
    <location>
        <begin position="12"/>
        <end position="23"/>
    </location>
</feature>
<dbReference type="InterPro" id="IPR044808">
    <property type="entry name" value="ERF_plant"/>
</dbReference>
<dbReference type="SUPFAM" id="SSF54171">
    <property type="entry name" value="DNA-binding domain"/>
    <property type="match status" value="1"/>
</dbReference>
<evidence type="ECO:0000256" key="1">
    <source>
        <dbReference type="ARBA" id="ARBA00004123"/>
    </source>
</evidence>
<dbReference type="Gene3D" id="3.30.730.10">
    <property type="entry name" value="AP2/ERF domain"/>
    <property type="match status" value="1"/>
</dbReference>
<proteinExistence type="inferred from homology"/>
<dbReference type="GO" id="GO:0003677">
    <property type="term" value="F:DNA binding"/>
    <property type="evidence" value="ECO:0007669"/>
    <property type="project" value="UniProtKB-KW"/>
</dbReference>
<keyword evidence="4" id="KW-0804">Transcription</keyword>
<dbReference type="EMBL" id="CABITT030000006">
    <property type="protein sequence ID" value="VVB07318.1"/>
    <property type="molecule type" value="Genomic_DNA"/>
</dbReference>
<dbReference type="GO" id="GO:0005634">
    <property type="term" value="C:nucleus"/>
    <property type="evidence" value="ECO:0007669"/>
    <property type="project" value="UniProtKB-SubCell"/>
</dbReference>
<keyword evidence="10" id="KW-1185">Reference proteome</keyword>
<dbReference type="Pfam" id="PF00847">
    <property type="entry name" value="AP2"/>
    <property type="match status" value="1"/>
</dbReference>
<evidence type="ECO:0000313" key="9">
    <source>
        <dbReference type="EMBL" id="VVB07318.1"/>
    </source>
</evidence>
<keyword evidence="5" id="KW-0539">Nucleus</keyword>
<comment type="caution">
    <text evidence="9">The sequence shown here is derived from an EMBL/GenBank/DDBJ whole genome shotgun (WGS) entry which is preliminary data.</text>
</comment>
<feature type="compositionally biased region" description="Low complexity" evidence="7">
    <location>
        <begin position="227"/>
        <end position="237"/>
    </location>
</feature>
<evidence type="ECO:0000256" key="3">
    <source>
        <dbReference type="ARBA" id="ARBA00023125"/>
    </source>
</evidence>
<evidence type="ECO:0000256" key="4">
    <source>
        <dbReference type="ARBA" id="ARBA00023163"/>
    </source>
</evidence>
<name>A0A565C165_9BRAS</name>
<dbReference type="PANTHER" id="PTHR31190">
    <property type="entry name" value="DNA-BINDING DOMAIN"/>
    <property type="match status" value="1"/>
</dbReference>
<accession>A0A565C165</accession>
<dbReference type="PROSITE" id="PS51032">
    <property type="entry name" value="AP2_ERF"/>
    <property type="match status" value="1"/>
</dbReference>
<gene>
    <name evidence="9" type="ORF">ANE_LOCUS17762</name>
</gene>
<evidence type="ECO:0000256" key="5">
    <source>
        <dbReference type="ARBA" id="ARBA00023242"/>
    </source>
</evidence>
<keyword evidence="2" id="KW-0805">Transcription regulation</keyword>
<feature type="region of interest" description="Disordered" evidence="7">
    <location>
        <begin position="220"/>
        <end position="244"/>
    </location>
</feature>
<evidence type="ECO:0000256" key="6">
    <source>
        <dbReference type="ARBA" id="ARBA00024343"/>
    </source>
</evidence>
<reference evidence="9" key="1">
    <citation type="submission" date="2019-07" db="EMBL/GenBank/DDBJ databases">
        <authorList>
            <person name="Dittberner H."/>
        </authorList>
    </citation>
    <scope>NUCLEOTIDE SEQUENCE [LARGE SCALE GENOMIC DNA]</scope>
</reference>
<dbReference type="InterPro" id="IPR001471">
    <property type="entry name" value="AP2/ERF_dom"/>
</dbReference>
<evidence type="ECO:0000256" key="2">
    <source>
        <dbReference type="ARBA" id="ARBA00023015"/>
    </source>
</evidence>
<dbReference type="PANTHER" id="PTHR31190:SF489">
    <property type="entry name" value="ETHYLENE-RESPONSIVE TRANSCRIPTION FACTOR ERF113-RELATED"/>
    <property type="match status" value="1"/>
</dbReference>
<dbReference type="InterPro" id="IPR036955">
    <property type="entry name" value="AP2/ERF_dom_sf"/>
</dbReference>
<dbReference type="GO" id="GO:0009873">
    <property type="term" value="P:ethylene-activated signaling pathway"/>
    <property type="evidence" value="ECO:0007669"/>
    <property type="project" value="InterPro"/>
</dbReference>
<dbReference type="AlphaFoldDB" id="A0A565C165"/>
<feature type="domain" description="AP2/ERF" evidence="8">
    <location>
        <begin position="91"/>
        <end position="148"/>
    </location>
</feature>
<dbReference type="InterPro" id="IPR016177">
    <property type="entry name" value="DNA-bd_dom_sf"/>
</dbReference>
<comment type="subcellular location">
    <subcellularLocation>
        <location evidence="1">Nucleus</location>
    </subcellularLocation>
</comment>
<feature type="region of interest" description="Disordered" evidence="7">
    <location>
        <begin position="71"/>
        <end position="92"/>
    </location>
</feature>
<keyword evidence="3" id="KW-0238">DNA-binding</keyword>
<dbReference type="SMART" id="SM00380">
    <property type="entry name" value="AP2"/>
    <property type="match status" value="1"/>
</dbReference>
<sequence length="260" mass="29335">MANQRNYGKRPFRNDESEEKKEVDDDENIFPFFSARSQYDMCAMVSALTQVIGNQSNSHDNYQHHPVVYNQQDPVQPVPPTQDQGNVRKRHYRGVRQRPWGKWAAEIRDPQKAARVWLGTFETAEAAALAYDEAALKFKGSKAKLNFPERAQLASNTSVITGLPNYYSSNNQVYYSNPQTNPQTIPYFNQYYYNQYPHQGGNGNEAVSYSLAGGETGGSVYNHQTLSTTSSSSGGSSRQQEEHDYARYLHFGDSSPNSGF</sequence>
<dbReference type="CDD" id="cd00018">
    <property type="entry name" value="AP2"/>
    <property type="match status" value="1"/>
</dbReference>
<dbReference type="OrthoDB" id="1925932at2759"/>
<dbReference type="PRINTS" id="PR00367">
    <property type="entry name" value="ETHRSPELEMNT"/>
</dbReference>
<dbReference type="Proteomes" id="UP000489600">
    <property type="component" value="Unassembled WGS sequence"/>
</dbReference>
<feature type="region of interest" description="Disordered" evidence="7">
    <location>
        <begin position="1"/>
        <end position="24"/>
    </location>
</feature>
<dbReference type="FunFam" id="3.30.730.10:FF:000001">
    <property type="entry name" value="Ethylene-responsive transcription factor 2"/>
    <property type="match status" value="1"/>
</dbReference>
<evidence type="ECO:0000313" key="10">
    <source>
        <dbReference type="Proteomes" id="UP000489600"/>
    </source>
</evidence>
<evidence type="ECO:0000256" key="7">
    <source>
        <dbReference type="SAM" id="MobiDB-lite"/>
    </source>
</evidence>
<organism evidence="9 10">
    <name type="scientific">Arabis nemorensis</name>
    <dbReference type="NCBI Taxonomy" id="586526"/>
    <lineage>
        <taxon>Eukaryota</taxon>
        <taxon>Viridiplantae</taxon>
        <taxon>Streptophyta</taxon>
        <taxon>Embryophyta</taxon>
        <taxon>Tracheophyta</taxon>
        <taxon>Spermatophyta</taxon>
        <taxon>Magnoliopsida</taxon>
        <taxon>eudicotyledons</taxon>
        <taxon>Gunneridae</taxon>
        <taxon>Pentapetalae</taxon>
        <taxon>rosids</taxon>
        <taxon>malvids</taxon>
        <taxon>Brassicales</taxon>
        <taxon>Brassicaceae</taxon>
        <taxon>Arabideae</taxon>
        <taxon>Arabis</taxon>
    </lineage>
</organism>